<evidence type="ECO:0000256" key="1">
    <source>
        <dbReference type="SAM" id="Phobius"/>
    </source>
</evidence>
<keyword evidence="1" id="KW-0472">Membrane</keyword>
<reference evidence="2" key="2">
    <citation type="journal article" date="2015" name="Data Brief">
        <title>Shoot transcriptome of the giant reed, Arundo donax.</title>
        <authorList>
            <person name="Barrero R.A."/>
            <person name="Guerrero F.D."/>
            <person name="Moolhuijzen P."/>
            <person name="Goolsby J.A."/>
            <person name="Tidwell J."/>
            <person name="Bellgard S.E."/>
            <person name="Bellgard M.I."/>
        </authorList>
    </citation>
    <scope>NUCLEOTIDE SEQUENCE</scope>
    <source>
        <tissue evidence="2">Shoot tissue taken approximately 20 cm above the soil surface</tissue>
    </source>
</reference>
<reference evidence="2" key="1">
    <citation type="submission" date="2014-09" db="EMBL/GenBank/DDBJ databases">
        <authorList>
            <person name="Magalhaes I.L.F."/>
            <person name="Oliveira U."/>
            <person name="Santos F.R."/>
            <person name="Vidigal T.H.D.A."/>
            <person name="Brescovit A.D."/>
            <person name="Santos A.J."/>
        </authorList>
    </citation>
    <scope>NUCLEOTIDE SEQUENCE</scope>
    <source>
        <tissue evidence="2">Shoot tissue taken approximately 20 cm above the soil surface</tissue>
    </source>
</reference>
<feature type="transmembrane region" description="Helical" evidence="1">
    <location>
        <begin position="20"/>
        <end position="41"/>
    </location>
</feature>
<keyword evidence="1" id="KW-0812">Transmembrane</keyword>
<accession>A0A0A8XS85</accession>
<evidence type="ECO:0000313" key="2">
    <source>
        <dbReference type="EMBL" id="JAD15560.1"/>
    </source>
</evidence>
<keyword evidence="1" id="KW-1133">Transmembrane helix</keyword>
<protein>
    <submittedName>
        <fullName evidence="2">Uncharacterized protein</fullName>
    </submittedName>
</protein>
<organism evidence="2">
    <name type="scientific">Arundo donax</name>
    <name type="common">Giant reed</name>
    <name type="synonym">Donax arundinaceus</name>
    <dbReference type="NCBI Taxonomy" id="35708"/>
    <lineage>
        <taxon>Eukaryota</taxon>
        <taxon>Viridiplantae</taxon>
        <taxon>Streptophyta</taxon>
        <taxon>Embryophyta</taxon>
        <taxon>Tracheophyta</taxon>
        <taxon>Spermatophyta</taxon>
        <taxon>Magnoliopsida</taxon>
        <taxon>Liliopsida</taxon>
        <taxon>Poales</taxon>
        <taxon>Poaceae</taxon>
        <taxon>PACMAD clade</taxon>
        <taxon>Arundinoideae</taxon>
        <taxon>Arundineae</taxon>
        <taxon>Arundo</taxon>
    </lineage>
</organism>
<sequence>MLHSKFECPAEKSWVCRWCFIMKLMCSLYCICTKGCIWVFMPTRECRLH</sequence>
<dbReference type="AlphaFoldDB" id="A0A0A8XS85"/>
<proteinExistence type="predicted"/>
<name>A0A0A8XS85_ARUDO</name>
<dbReference type="EMBL" id="GBRH01282335">
    <property type="protein sequence ID" value="JAD15560.1"/>
    <property type="molecule type" value="Transcribed_RNA"/>
</dbReference>